<evidence type="ECO:0000256" key="1">
    <source>
        <dbReference type="ARBA" id="ARBA00004651"/>
    </source>
</evidence>
<evidence type="ECO:0000256" key="3">
    <source>
        <dbReference type="ARBA" id="ARBA00022475"/>
    </source>
</evidence>
<organism evidence="9 10">
    <name type="scientific">Agrobacterium larrymoorei</name>
    <dbReference type="NCBI Taxonomy" id="160699"/>
    <lineage>
        <taxon>Bacteria</taxon>
        <taxon>Pseudomonadati</taxon>
        <taxon>Pseudomonadota</taxon>
        <taxon>Alphaproteobacteria</taxon>
        <taxon>Hyphomicrobiales</taxon>
        <taxon>Rhizobiaceae</taxon>
        <taxon>Rhizobium/Agrobacterium group</taxon>
        <taxon>Agrobacterium</taxon>
    </lineage>
</organism>
<comment type="subcellular location">
    <subcellularLocation>
        <location evidence="1 7">Cell membrane</location>
        <topology evidence="1 7">Multi-pass membrane protein</topology>
    </subcellularLocation>
</comment>
<feature type="transmembrane region" description="Helical" evidence="7">
    <location>
        <begin position="259"/>
        <end position="281"/>
    </location>
</feature>
<keyword evidence="3" id="KW-1003">Cell membrane</keyword>
<evidence type="ECO:0000313" key="10">
    <source>
        <dbReference type="Proteomes" id="UP001255601"/>
    </source>
</evidence>
<sequence>MPGRTEGSALLAARLQRSQIMTILILKRILGLFVTLLAVSCLIFFVMGLLPGDPAAIMLGTSASPDTLAALQKQMGLDQPLPIRYIHWLMGVLRGDLGQSYTYGVPVAGLVAERLVVTLPLALLAVCLSVAIAIPLGVAAARNRNGAIDFVAGLFSHVGIAVPGFWVGLLLIILFSTTLGWMPAGGFPGWTPSFTAGLTALVLPAVALALSQAGVLTRVCRSAVLEVMNEDFVRTARAKGLSDRVALWRHAVPNAMIPVVTMIGLQFTFLIAGAVLVENVFNLPGLGRLAYQALTQRDIVVMQSVVLFFSALVIIMNFLVDIAYLFIDPRLRSGAK</sequence>
<evidence type="ECO:0000256" key="6">
    <source>
        <dbReference type="ARBA" id="ARBA00023136"/>
    </source>
</evidence>
<feature type="transmembrane region" description="Helical" evidence="7">
    <location>
        <begin position="194"/>
        <end position="216"/>
    </location>
</feature>
<accession>A0AAJ2BJB0</accession>
<dbReference type="SUPFAM" id="SSF161098">
    <property type="entry name" value="MetI-like"/>
    <property type="match status" value="1"/>
</dbReference>
<dbReference type="PROSITE" id="PS50928">
    <property type="entry name" value="ABC_TM1"/>
    <property type="match status" value="1"/>
</dbReference>
<keyword evidence="5 7" id="KW-1133">Transmembrane helix</keyword>
<dbReference type="Pfam" id="PF00528">
    <property type="entry name" value="BPD_transp_1"/>
    <property type="match status" value="1"/>
</dbReference>
<evidence type="ECO:0000256" key="7">
    <source>
        <dbReference type="RuleBase" id="RU363032"/>
    </source>
</evidence>
<keyword evidence="2 7" id="KW-0813">Transport</keyword>
<dbReference type="AlphaFoldDB" id="A0AAJ2BJB0"/>
<dbReference type="Proteomes" id="UP001255601">
    <property type="component" value="Unassembled WGS sequence"/>
</dbReference>
<dbReference type="PANTHER" id="PTHR43163">
    <property type="entry name" value="DIPEPTIDE TRANSPORT SYSTEM PERMEASE PROTEIN DPPB-RELATED"/>
    <property type="match status" value="1"/>
</dbReference>
<feature type="transmembrane region" description="Helical" evidence="7">
    <location>
        <begin position="301"/>
        <end position="327"/>
    </location>
</feature>
<dbReference type="Pfam" id="PF19300">
    <property type="entry name" value="BPD_transp_1_N"/>
    <property type="match status" value="1"/>
</dbReference>
<feature type="domain" description="ABC transmembrane type-1" evidence="8">
    <location>
        <begin position="115"/>
        <end position="320"/>
    </location>
</feature>
<dbReference type="InterPro" id="IPR000515">
    <property type="entry name" value="MetI-like"/>
</dbReference>
<evidence type="ECO:0000256" key="4">
    <source>
        <dbReference type="ARBA" id="ARBA00022692"/>
    </source>
</evidence>
<keyword evidence="4 7" id="KW-0812">Transmembrane</keyword>
<proteinExistence type="inferred from homology"/>
<feature type="transmembrane region" description="Helical" evidence="7">
    <location>
        <begin position="150"/>
        <end position="174"/>
    </location>
</feature>
<reference evidence="9" key="1">
    <citation type="submission" date="2023-08" db="EMBL/GenBank/DDBJ databases">
        <title>Functional and genomic diversity of the sorghum phyllosphere microbiome.</title>
        <authorList>
            <person name="Shade A."/>
        </authorList>
    </citation>
    <scope>NUCLEOTIDE SEQUENCE</scope>
    <source>
        <strain evidence="9">SORGH_AS_0974</strain>
    </source>
</reference>
<dbReference type="EMBL" id="JAVIZC010000001">
    <property type="protein sequence ID" value="MDR6100700.1"/>
    <property type="molecule type" value="Genomic_DNA"/>
</dbReference>
<gene>
    <name evidence="9" type="ORF">QE369_000878</name>
</gene>
<feature type="transmembrane region" description="Helical" evidence="7">
    <location>
        <begin position="29"/>
        <end position="50"/>
    </location>
</feature>
<dbReference type="GO" id="GO:0005886">
    <property type="term" value="C:plasma membrane"/>
    <property type="evidence" value="ECO:0007669"/>
    <property type="project" value="UniProtKB-SubCell"/>
</dbReference>
<comment type="caution">
    <text evidence="9">The sequence shown here is derived from an EMBL/GenBank/DDBJ whole genome shotgun (WGS) entry which is preliminary data.</text>
</comment>
<feature type="transmembrane region" description="Helical" evidence="7">
    <location>
        <begin position="115"/>
        <end position="138"/>
    </location>
</feature>
<dbReference type="Gene3D" id="1.10.3720.10">
    <property type="entry name" value="MetI-like"/>
    <property type="match status" value="1"/>
</dbReference>
<comment type="similarity">
    <text evidence="7">Belongs to the binding-protein-dependent transport system permease family.</text>
</comment>
<keyword evidence="6 7" id="KW-0472">Membrane</keyword>
<dbReference type="InterPro" id="IPR035906">
    <property type="entry name" value="MetI-like_sf"/>
</dbReference>
<evidence type="ECO:0000259" key="8">
    <source>
        <dbReference type="PROSITE" id="PS50928"/>
    </source>
</evidence>
<evidence type="ECO:0000313" key="9">
    <source>
        <dbReference type="EMBL" id="MDR6100700.1"/>
    </source>
</evidence>
<protein>
    <submittedName>
        <fullName evidence="9">Peptide/nickel transport system permease protein</fullName>
    </submittedName>
</protein>
<dbReference type="PANTHER" id="PTHR43163:SF6">
    <property type="entry name" value="DIPEPTIDE TRANSPORT SYSTEM PERMEASE PROTEIN DPPB-RELATED"/>
    <property type="match status" value="1"/>
</dbReference>
<dbReference type="GO" id="GO:0071916">
    <property type="term" value="F:dipeptide transmembrane transporter activity"/>
    <property type="evidence" value="ECO:0007669"/>
    <property type="project" value="TreeGrafter"/>
</dbReference>
<dbReference type="InterPro" id="IPR045621">
    <property type="entry name" value="BPD_transp_1_N"/>
</dbReference>
<evidence type="ECO:0000256" key="5">
    <source>
        <dbReference type="ARBA" id="ARBA00022989"/>
    </source>
</evidence>
<evidence type="ECO:0000256" key="2">
    <source>
        <dbReference type="ARBA" id="ARBA00022448"/>
    </source>
</evidence>
<name>A0AAJ2BJB0_9HYPH</name>
<dbReference type="CDD" id="cd06261">
    <property type="entry name" value="TM_PBP2"/>
    <property type="match status" value="1"/>
</dbReference>